<dbReference type="EMBL" id="UGJR01000002">
    <property type="protein sequence ID" value="STR42544.1"/>
    <property type="molecule type" value="Genomic_DNA"/>
</dbReference>
<proteinExistence type="predicted"/>
<name>A0A7H4M2B8_9ENTR</name>
<reference evidence="1 2" key="1">
    <citation type="submission" date="2018-06" db="EMBL/GenBank/DDBJ databases">
        <authorList>
            <consortium name="Pathogen Informatics"/>
            <person name="Doyle S."/>
        </authorList>
    </citation>
    <scope>NUCLEOTIDE SEQUENCE [LARGE SCALE GENOMIC DNA]</scope>
    <source>
        <strain evidence="1 2">NCTC11694</strain>
    </source>
</reference>
<gene>
    <name evidence="1" type="ORF">NCTC11694_03770</name>
</gene>
<dbReference type="AlphaFoldDB" id="A0A7H4M2B8"/>
<evidence type="ECO:0000313" key="1">
    <source>
        <dbReference type="EMBL" id="STR42544.1"/>
    </source>
</evidence>
<organism evidence="1 2">
    <name type="scientific">Klebsiella michiganensis</name>
    <dbReference type="NCBI Taxonomy" id="1134687"/>
    <lineage>
        <taxon>Bacteria</taxon>
        <taxon>Pseudomonadati</taxon>
        <taxon>Pseudomonadota</taxon>
        <taxon>Gammaproteobacteria</taxon>
        <taxon>Enterobacterales</taxon>
        <taxon>Enterobacteriaceae</taxon>
        <taxon>Klebsiella/Raoultella group</taxon>
        <taxon>Klebsiella</taxon>
    </lineage>
</organism>
<accession>A0A7H4M2B8</accession>
<protein>
    <submittedName>
        <fullName evidence="1">Uncharacterized protein</fullName>
    </submittedName>
</protein>
<comment type="caution">
    <text evidence="1">The sequence shown here is derived from an EMBL/GenBank/DDBJ whole genome shotgun (WGS) entry which is preliminary data.</text>
</comment>
<dbReference type="Proteomes" id="UP000255050">
    <property type="component" value="Unassembled WGS sequence"/>
</dbReference>
<evidence type="ECO:0000313" key="2">
    <source>
        <dbReference type="Proteomes" id="UP000255050"/>
    </source>
</evidence>
<sequence>MLQAIHSFVALPQPEYLGYTSAISRIRGGKIVDKFTAHVKLILVRRSAQTSLINGNAAPMVVEMLIFLMYTPLA</sequence>